<keyword evidence="3" id="KW-1185">Reference proteome</keyword>
<dbReference type="OrthoDB" id="744361at2"/>
<reference evidence="2 3" key="1">
    <citation type="submission" date="2019-02" db="EMBL/GenBank/DDBJ databases">
        <title>Pedobacter sp. RP-3-11 sp. nov., isolated from Arctic soil.</title>
        <authorList>
            <person name="Dahal R.H."/>
        </authorList>
    </citation>
    <scope>NUCLEOTIDE SEQUENCE [LARGE SCALE GENOMIC DNA]</scope>
    <source>
        <strain evidence="2 3">RP-3-11</strain>
    </source>
</reference>
<dbReference type="RefSeq" id="WP_131562098.1">
    <property type="nucleotide sequence ID" value="NZ_SJSN01000019.1"/>
</dbReference>
<dbReference type="EMBL" id="SJSN01000019">
    <property type="protein sequence ID" value="TCD01997.1"/>
    <property type="molecule type" value="Genomic_DNA"/>
</dbReference>
<protein>
    <submittedName>
        <fullName evidence="2">Glycosyltransferase</fullName>
    </submittedName>
</protein>
<dbReference type="Pfam" id="PF00535">
    <property type="entry name" value="Glycos_transf_2"/>
    <property type="match status" value="1"/>
</dbReference>
<name>A0A4V2MLG5_9SPHI</name>
<evidence type="ECO:0000259" key="1">
    <source>
        <dbReference type="Pfam" id="PF00535"/>
    </source>
</evidence>
<dbReference type="SUPFAM" id="SSF53448">
    <property type="entry name" value="Nucleotide-diphospho-sugar transferases"/>
    <property type="match status" value="1"/>
</dbReference>
<keyword evidence="2" id="KW-0808">Transferase</keyword>
<evidence type="ECO:0000313" key="2">
    <source>
        <dbReference type="EMBL" id="TCD01997.1"/>
    </source>
</evidence>
<comment type="caution">
    <text evidence="2">The sequence shown here is derived from an EMBL/GenBank/DDBJ whole genome shotgun (WGS) entry which is preliminary data.</text>
</comment>
<organism evidence="2 3">
    <name type="scientific">Pedobacter frigidisoli</name>
    <dbReference type="NCBI Taxonomy" id="2530455"/>
    <lineage>
        <taxon>Bacteria</taxon>
        <taxon>Pseudomonadati</taxon>
        <taxon>Bacteroidota</taxon>
        <taxon>Sphingobacteriia</taxon>
        <taxon>Sphingobacteriales</taxon>
        <taxon>Sphingobacteriaceae</taxon>
        <taxon>Pedobacter</taxon>
    </lineage>
</organism>
<evidence type="ECO:0000313" key="3">
    <source>
        <dbReference type="Proteomes" id="UP000291485"/>
    </source>
</evidence>
<feature type="domain" description="Glycosyltransferase 2-like" evidence="1">
    <location>
        <begin position="10"/>
        <end position="165"/>
    </location>
</feature>
<dbReference type="Gene3D" id="3.90.550.10">
    <property type="entry name" value="Spore Coat Polysaccharide Biosynthesis Protein SpsA, Chain A"/>
    <property type="match status" value="1"/>
</dbReference>
<sequence length="259" mass="30409">MTSYNFPDISLLVTHYNRPESLENLLSTFRKMGCTFGEIIVSDDCSKPIYQQQLKNMSLAYDFQLVGGETNQGLGNNINKGQAIVTKPFTLYIQEDFEPSNLFPEKLYNGLKCMLNNPALDIVKYYAYYPYPYLKPYNQDFDEMYIPTLALDYDKIYFYTDHPHLRRSTFAEKFGKYPVGLKGDTTEYKMCISFIQNKGKGLFYKDYQNLILQKNSAEEPSTMTRTNWKQRPNVFVKVIRDTYRQLKYNYDILTMKPLS</sequence>
<dbReference type="AlphaFoldDB" id="A0A4V2MLG5"/>
<dbReference type="GO" id="GO:0016740">
    <property type="term" value="F:transferase activity"/>
    <property type="evidence" value="ECO:0007669"/>
    <property type="project" value="UniProtKB-KW"/>
</dbReference>
<dbReference type="InterPro" id="IPR029044">
    <property type="entry name" value="Nucleotide-diphossugar_trans"/>
</dbReference>
<accession>A0A4V2MLG5</accession>
<proteinExistence type="predicted"/>
<dbReference type="Proteomes" id="UP000291485">
    <property type="component" value="Unassembled WGS sequence"/>
</dbReference>
<gene>
    <name evidence="2" type="ORF">EZ449_19570</name>
</gene>
<dbReference type="InterPro" id="IPR001173">
    <property type="entry name" value="Glyco_trans_2-like"/>
</dbReference>
<dbReference type="CDD" id="cd00761">
    <property type="entry name" value="Glyco_tranf_GTA_type"/>
    <property type="match status" value="1"/>
</dbReference>